<comment type="similarity">
    <text evidence="2">Belongs to the LAMTOR4 family.</text>
</comment>
<gene>
    <name evidence="6" type="ORF">GWI33_013234</name>
</gene>
<proteinExistence type="inferred from homology"/>
<evidence type="ECO:0000256" key="4">
    <source>
        <dbReference type="ARBA" id="ARBA00032690"/>
    </source>
</evidence>
<reference evidence="6" key="1">
    <citation type="submission" date="2020-08" db="EMBL/GenBank/DDBJ databases">
        <title>Genome sequencing and assembly of the red palm weevil Rhynchophorus ferrugineus.</title>
        <authorList>
            <person name="Dias G.B."/>
            <person name="Bergman C.M."/>
            <person name="Manee M."/>
        </authorList>
    </citation>
    <scope>NUCLEOTIDE SEQUENCE</scope>
    <source>
        <strain evidence="6">AA-2017</strain>
        <tissue evidence="6">Whole larva</tissue>
    </source>
</reference>
<dbReference type="InterPro" id="IPR034601">
    <property type="entry name" value="LAMTOR4"/>
</dbReference>
<evidence type="ECO:0000256" key="5">
    <source>
        <dbReference type="SAM" id="Phobius"/>
    </source>
</evidence>
<dbReference type="EMBL" id="JAACXV010013104">
    <property type="protein sequence ID" value="KAF7274072.1"/>
    <property type="molecule type" value="Genomic_DNA"/>
</dbReference>
<comment type="caution">
    <text evidence="6">The sequence shown here is derived from an EMBL/GenBank/DDBJ whole genome shotgun (WGS) entry which is preliminary data.</text>
</comment>
<evidence type="ECO:0000256" key="3">
    <source>
        <dbReference type="ARBA" id="ARBA00023228"/>
    </source>
</evidence>
<sequence>MHKEIIYPLYSHPYYCGMVTTHNSVMPSYLLQLLSLGAAGLMMLLVSGIMVFIDRIRSTPVVRARSSNQNQIYDDVGKLSDYVMDCPTGQTGYLVLNADGAILNSGGDLDNDEKSAGIFQKLISLSNDRLGENVFNQGFKRLTITYDDHAYVICLSNRKIYIVKRQTDIGD</sequence>
<keyword evidence="5" id="KW-0472">Membrane</keyword>
<dbReference type="PANTHER" id="PTHR33967">
    <property type="entry name" value="RAGULATOR COMPLEX PROTEIN LAMTOR4"/>
    <property type="match status" value="1"/>
</dbReference>
<evidence type="ECO:0000313" key="6">
    <source>
        <dbReference type="EMBL" id="KAF7274072.1"/>
    </source>
</evidence>
<dbReference type="OrthoDB" id="275011at2759"/>
<keyword evidence="3" id="KW-0458">Lysosome</keyword>
<protein>
    <recommendedName>
        <fullName evidence="4">Late endosomal/lysosomal adaptor and MAPK and MTOR activator 4</fullName>
    </recommendedName>
</protein>
<dbReference type="GO" id="GO:0005085">
    <property type="term" value="F:guanyl-nucleotide exchange factor activity"/>
    <property type="evidence" value="ECO:0007669"/>
    <property type="project" value="TreeGrafter"/>
</dbReference>
<dbReference type="PANTHER" id="PTHR33967:SF1">
    <property type="entry name" value="RAGULATOR COMPLEX PROTEIN LAMTOR4"/>
    <property type="match status" value="1"/>
</dbReference>
<keyword evidence="5" id="KW-0812">Transmembrane</keyword>
<organism evidence="6 7">
    <name type="scientific">Rhynchophorus ferrugineus</name>
    <name type="common">Red palm weevil</name>
    <name type="synonym">Curculio ferrugineus</name>
    <dbReference type="NCBI Taxonomy" id="354439"/>
    <lineage>
        <taxon>Eukaryota</taxon>
        <taxon>Metazoa</taxon>
        <taxon>Ecdysozoa</taxon>
        <taxon>Arthropoda</taxon>
        <taxon>Hexapoda</taxon>
        <taxon>Insecta</taxon>
        <taxon>Pterygota</taxon>
        <taxon>Neoptera</taxon>
        <taxon>Endopterygota</taxon>
        <taxon>Coleoptera</taxon>
        <taxon>Polyphaga</taxon>
        <taxon>Cucujiformia</taxon>
        <taxon>Curculionidae</taxon>
        <taxon>Dryophthorinae</taxon>
        <taxon>Rhynchophorus</taxon>
    </lineage>
</organism>
<dbReference type="SUPFAM" id="SSF103196">
    <property type="entry name" value="Roadblock/LC7 domain"/>
    <property type="match status" value="1"/>
</dbReference>
<evidence type="ECO:0000313" key="7">
    <source>
        <dbReference type="Proteomes" id="UP000625711"/>
    </source>
</evidence>
<comment type="subcellular location">
    <subcellularLocation>
        <location evidence="1">Lysosome</location>
    </subcellularLocation>
</comment>
<keyword evidence="7" id="KW-1185">Reference proteome</keyword>
<dbReference type="Proteomes" id="UP000625711">
    <property type="component" value="Unassembled WGS sequence"/>
</dbReference>
<dbReference type="AlphaFoldDB" id="A0A834I7I1"/>
<dbReference type="GO" id="GO:0032008">
    <property type="term" value="P:positive regulation of TOR signaling"/>
    <property type="evidence" value="ECO:0007669"/>
    <property type="project" value="InterPro"/>
</dbReference>
<dbReference type="GO" id="GO:0071230">
    <property type="term" value="P:cellular response to amino acid stimulus"/>
    <property type="evidence" value="ECO:0007669"/>
    <property type="project" value="InterPro"/>
</dbReference>
<dbReference type="GO" id="GO:0005764">
    <property type="term" value="C:lysosome"/>
    <property type="evidence" value="ECO:0007669"/>
    <property type="project" value="UniProtKB-SubCell"/>
</dbReference>
<feature type="transmembrane region" description="Helical" evidence="5">
    <location>
        <begin position="29"/>
        <end position="53"/>
    </location>
</feature>
<dbReference type="GO" id="GO:0071986">
    <property type="term" value="C:Ragulator complex"/>
    <property type="evidence" value="ECO:0007669"/>
    <property type="project" value="InterPro"/>
</dbReference>
<evidence type="ECO:0000256" key="1">
    <source>
        <dbReference type="ARBA" id="ARBA00004371"/>
    </source>
</evidence>
<name>A0A834I7I1_RHYFE</name>
<accession>A0A834I7I1</accession>
<keyword evidence="5" id="KW-1133">Transmembrane helix</keyword>
<evidence type="ECO:0000256" key="2">
    <source>
        <dbReference type="ARBA" id="ARBA00010627"/>
    </source>
</evidence>